<evidence type="ECO:0000256" key="3">
    <source>
        <dbReference type="ARBA" id="ARBA00022777"/>
    </source>
</evidence>
<evidence type="ECO:0000313" key="7">
    <source>
        <dbReference type="EMBL" id="MFC4057995.1"/>
    </source>
</evidence>
<dbReference type="EC" id="2.7.11.1" evidence="7"/>
<dbReference type="PROSITE" id="PS50011">
    <property type="entry name" value="PROTEIN_KINASE_DOM"/>
    <property type="match status" value="1"/>
</dbReference>
<reference evidence="8" key="1">
    <citation type="journal article" date="2019" name="Int. J. Syst. Evol. Microbiol.">
        <title>The Global Catalogue of Microorganisms (GCM) 10K type strain sequencing project: providing services to taxonomists for standard genome sequencing and annotation.</title>
        <authorList>
            <consortium name="The Broad Institute Genomics Platform"/>
            <consortium name="The Broad Institute Genome Sequencing Center for Infectious Disease"/>
            <person name="Wu L."/>
            <person name="Ma J."/>
        </authorList>
    </citation>
    <scope>NUCLEOTIDE SEQUENCE [LARGE SCALE GENOMIC DNA]</scope>
    <source>
        <strain evidence="8">TBRC 4489</strain>
    </source>
</reference>
<keyword evidence="8" id="KW-1185">Reference proteome</keyword>
<dbReference type="InterPro" id="IPR008271">
    <property type="entry name" value="Ser/Thr_kinase_AS"/>
</dbReference>
<accession>A0ABV8I285</accession>
<organism evidence="7 8">
    <name type="scientific">Planomonospora corallina</name>
    <dbReference type="NCBI Taxonomy" id="1806052"/>
    <lineage>
        <taxon>Bacteria</taxon>
        <taxon>Bacillati</taxon>
        <taxon>Actinomycetota</taxon>
        <taxon>Actinomycetes</taxon>
        <taxon>Streptosporangiales</taxon>
        <taxon>Streptosporangiaceae</taxon>
        <taxon>Planomonospora</taxon>
    </lineage>
</organism>
<evidence type="ECO:0000259" key="6">
    <source>
        <dbReference type="PROSITE" id="PS50011"/>
    </source>
</evidence>
<dbReference type="PANTHER" id="PTHR43289:SF34">
    <property type="entry name" value="SERINE_THREONINE-PROTEIN KINASE YBDM-RELATED"/>
    <property type="match status" value="1"/>
</dbReference>
<dbReference type="PANTHER" id="PTHR43289">
    <property type="entry name" value="MITOGEN-ACTIVATED PROTEIN KINASE KINASE KINASE 20-RELATED"/>
    <property type="match status" value="1"/>
</dbReference>
<evidence type="ECO:0000256" key="2">
    <source>
        <dbReference type="ARBA" id="ARBA00022741"/>
    </source>
</evidence>
<evidence type="ECO:0000256" key="5">
    <source>
        <dbReference type="SAM" id="MobiDB-lite"/>
    </source>
</evidence>
<gene>
    <name evidence="7" type="ORF">ACFOWE_06795</name>
</gene>
<keyword evidence="4" id="KW-0067">ATP-binding</keyword>
<dbReference type="Proteomes" id="UP001595850">
    <property type="component" value="Unassembled WGS sequence"/>
</dbReference>
<dbReference type="CDD" id="cd14014">
    <property type="entry name" value="STKc_PknB_like"/>
    <property type="match status" value="1"/>
</dbReference>
<keyword evidence="1 7" id="KW-0808">Transferase</keyword>
<protein>
    <submittedName>
        <fullName evidence="7">Serine/threonine-protein kinase</fullName>
        <ecNumber evidence="7">2.7.11.1</ecNumber>
    </submittedName>
</protein>
<dbReference type="InterPro" id="IPR011009">
    <property type="entry name" value="Kinase-like_dom_sf"/>
</dbReference>
<dbReference type="Gene3D" id="2.60.120.560">
    <property type="entry name" value="Exo-inulinase, domain 1"/>
    <property type="match status" value="1"/>
</dbReference>
<dbReference type="PROSITE" id="PS00108">
    <property type="entry name" value="PROTEIN_KINASE_ST"/>
    <property type="match status" value="1"/>
</dbReference>
<feature type="domain" description="Protein kinase" evidence="6">
    <location>
        <begin position="15"/>
        <end position="263"/>
    </location>
</feature>
<evidence type="ECO:0000256" key="1">
    <source>
        <dbReference type="ARBA" id="ARBA00022679"/>
    </source>
</evidence>
<name>A0ABV8I285_9ACTN</name>
<sequence length="590" mass="61508">MNPLLPGDPERLGRYRLLGRLGEGGQGTVYLAQGPSGTPVAVKALHLASSSDPDRRRRFAAEAELIRQVSSFCVAEVLDAELDGERPFIVSEYVDGPSLRTAVDTGGPRTGGTLRRLAVGTVTALAAIHQAGIVHRDFKPPNVLLGPDGPRVIDFGIARLLDTAETTTGQVIGTVAYMSPEQVSGARVGFASDMFSWASTMAYAAGGRPPFGQDAVAVVMYRILHAEPGIPALPDDLREVVAACLDRDPERRPSARDVLMRLIGEAGAGGTVTAPARRRERTPPATAPSPAPPAEVLPPSPAAEVFTSSTAFLAETSGPTGPVPAESTGLVHGDTPHRPPGRTPVPRWVWGVASVLAATLVTVAVLVLRPGSSGPESATGELLYHDDFGERGGWDGYTFDPGAPGDRRTVRGYEPRLGVYSIHADATAPSVPALSPVPAKTPVAAASAERDVLIGVTARVREGSTGPGGFGLLCRWDEDVPDGYLFLVGLDGTARVVETTRGTSRDVAPAVPAAAPRAERPVHLRAACRRSGAGTRLTLWIDGALAVDTTDSSGPPAAGNSQAGLVVRVPESTTGALTVSFDDFTVHRAR</sequence>
<feature type="region of interest" description="Disordered" evidence="5">
    <location>
        <begin position="269"/>
        <end position="299"/>
    </location>
</feature>
<dbReference type="Pfam" id="PF00069">
    <property type="entry name" value="Pkinase"/>
    <property type="match status" value="1"/>
</dbReference>
<dbReference type="Gene3D" id="1.10.510.10">
    <property type="entry name" value="Transferase(Phosphotransferase) domain 1"/>
    <property type="match status" value="1"/>
</dbReference>
<proteinExistence type="predicted"/>
<dbReference type="Gene3D" id="3.30.200.20">
    <property type="entry name" value="Phosphorylase Kinase, domain 1"/>
    <property type="match status" value="1"/>
</dbReference>
<evidence type="ECO:0000313" key="8">
    <source>
        <dbReference type="Proteomes" id="UP001595850"/>
    </source>
</evidence>
<keyword evidence="3 7" id="KW-0418">Kinase</keyword>
<comment type="caution">
    <text evidence="7">The sequence shown here is derived from an EMBL/GenBank/DDBJ whole genome shotgun (WGS) entry which is preliminary data.</text>
</comment>
<keyword evidence="2" id="KW-0547">Nucleotide-binding</keyword>
<dbReference type="RefSeq" id="WP_377286142.1">
    <property type="nucleotide sequence ID" value="NZ_JBHSBM010000011.1"/>
</dbReference>
<dbReference type="InterPro" id="IPR000719">
    <property type="entry name" value="Prot_kinase_dom"/>
</dbReference>
<dbReference type="EMBL" id="JBHSBM010000011">
    <property type="protein sequence ID" value="MFC4057995.1"/>
    <property type="molecule type" value="Genomic_DNA"/>
</dbReference>
<dbReference type="GO" id="GO:0004674">
    <property type="term" value="F:protein serine/threonine kinase activity"/>
    <property type="evidence" value="ECO:0007669"/>
    <property type="project" value="UniProtKB-EC"/>
</dbReference>
<dbReference type="SUPFAM" id="SSF56112">
    <property type="entry name" value="Protein kinase-like (PK-like)"/>
    <property type="match status" value="1"/>
</dbReference>
<feature type="compositionally biased region" description="Pro residues" evidence="5">
    <location>
        <begin position="285"/>
        <end position="299"/>
    </location>
</feature>
<evidence type="ECO:0000256" key="4">
    <source>
        <dbReference type="ARBA" id="ARBA00022840"/>
    </source>
</evidence>